<organism evidence="2 3">
    <name type="scientific">Granulicella pectinivorans</name>
    <dbReference type="NCBI Taxonomy" id="474950"/>
    <lineage>
        <taxon>Bacteria</taxon>
        <taxon>Pseudomonadati</taxon>
        <taxon>Acidobacteriota</taxon>
        <taxon>Terriglobia</taxon>
        <taxon>Terriglobales</taxon>
        <taxon>Acidobacteriaceae</taxon>
        <taxon>Granulicella</taxon>
    </lineage>
</organism>
<dbReference type="RefSeq" id="WP_089836998.1">
    <property type="nucleotide sequence ID" value="NZ_FOZL01000001.1"/>
</dbReference>
<feature type="chain" id="PRO_5011556150" evidence="1">
    <location>
        <begin position="21"/>
        <end position="151"/>
    </location>
</feature>
<dbReference type="STRING" id="474950.SAMN05421771_0905"/>
<name>A0A1I6LLT9_9BACT</name>
<evidence type="ECO:0000313" key="3">
    <source>
        <dbReference type="Proteomes" id="UP000199024"/>
    </source>
</evidence>
<accession>A0A1I6LLT9</accession>
<dbReference type="AlphaFoldDB" id="A0A1I6LLT9"/>
<dbReference type="OrthoDB" id="119764at2"/>
<evidence type="ECO:0000256" key="1">
    <source>
        <dbReference type="SAM" id="SignalP"/>
    </source>
</evidence>
<dbReference type="Proteomes" id="UP000199024">
    <property type="component" value="Unassembled WGS sequence"/>
</dbReference>
<keyword evidence="3" id="KW-1185">Reference proteome</keyword>
<reference evidence="2 3" key="1">
    <citation type="submission" date="2016-10" db="EMBL/GenBank/DDBJ databases">
        <authorList>
            <person name="de Groot N.N."/>
        </authorList>
    </citation>
    <scope>NUCLEOTIDE SEQUENCE [LARGE SCALE GENOMIC DNA]</scope>
    <source>
        <strain evidence="2 3">DSM 21001</strain>
    </source>
</reference>
<protein>
    <submittedName>
        <fullName evidence="2">Uncharacterized protein</fullName>
    </submittedName>
</protein>
<feature type="signal peptide" evidence="1">
    <location>
        <begin position="1"/>
        <end position="20"/>
    </location>
</feature>
<dbReference type="EMBL" id="FOZL01000001">
    <property type="protein sequence ID" value="SFS04359.1"/>
    <property type="molecule type" value="Genomic_DNA"/>
</dbReference>
<proteinExistence type="predicted"/>
<keyword evidence="1" id="KW-0732">Signal</keyword>
<evidence type="ECO:0000313" key="2">
    <source>
        <dbReference type="EMBL" id="SFS04359.1"/>
    </source>
</evidence>
<sequence length="151" mass="16605">MKLRAIFALFLVLGALPGGAQERGNWRAVSKTAKSITGDLIITDERLSMNFLTFPIAEIRLLKPDEVLAAFDTSDANAGVGHLYRLSIPGDKRFLHKNSLCGTEETQWMATYVSGKGLGIIFFANAFPPVFTTESLQNNVNLCGTFSYTKR</sequence>
<gene>
    <name evidence="2" type="ORF">SAMN05421771_0905</name>
</gene>